<sequence>MSSQSDPFECHWRPSIRLLVAYLAAQSLAVLALFLGAIPWLLSCLGLLACALHAGYVLPRQILLCAPSSMRGLRHDADGWQLWSERDGWQPVQLVADSLALPSMIVLRFRFPGGWLKRSVCIPAGALAPDLHRRLRVRLRFSRNRWAVPG</sequence>
<dbReference type="RefSeq" id="WP_254471705.1">
    <property type="nucleotide sequence ID" value="NZ_CP113432.1"/>
</dbReference>
<dbReference type="Proteomes" id="UP001163624">
    <property type="component" value="Chromosome"/>
</dbReference>
<organism evidence="2 3">
    <name type="scientific">Pseudomonas triclosanedens</name>
    <dbReference type="NCBI Taxonomy" id="2961893"/>
    <lineage>
        <taxon>Bacteria</taxon>
        <taxon>Pseudomonadati</taxon>
        <taxon>Pseudomonadota</taxon>
        <taxon>Gammaproteobacteria</taxon>
        <taxon>Pseudomonadales</taxon>
        <taxon>Pseudomonadaceae</taxon>
        <taxon>Pseudomonas</taxon>
    </lineage>
</organism>
<reference evidence="2" key="1">
    <citation type="submission" date="2022-11" db="EMBL/GenBank/DDBJ databases">
        <title>Pseudomonas triclosanedens sp. nov., a triclosan degrader isolated from activated sludge.</title>
        <authorList>
            <person name="Yin Y."/>
            <person name="Lu Z."/>
        </authorList>
    </citation>
    <scope>NUCLEOTIDE SEQUENCE</scope>
    <source>
        <strain evidence="2">ZM23</strain>
    </source>
</reference>
<keyword evidence="3" id="KW-1185">Reference proteome</keyword>
<keyword evidence="1" id="KW-0812">Transmembrane</keyword>
<dbReference type="EMBL" id="CP113432">
    <property type="protein sequence ID" value="WAI51018.1"/>
    <property type="molecule type" value="Genomic_DNA"/>
</dbReference>
<proteinExistence type="predicted"/>
<dbReference type="InterPro" id="IPR009883">
    <property type="entry name" value="YgfX"/>
</dbReference>
<keyword evidence="1" id="KW-1133">Transmembrane helix</keyword>
<feature type="transmembrane region" description="Helical" evidence="1">
    <location>
        <begin position="20"/>
        <end position="42"/>
    </location>
</feature>
<gene>
    <name evidence="2" type="ORF">OU419_07105</name>
</gene>
<name>A0ABY7A4G1_9PSED</name>
<protein>
    <recommendedName>
        <fullName evidence="4">Toxin CptA</fullName>
    </recommendedName>
</protein>
<evidence type="ECO:0008006" key="4">
    <source>
        <dbReference type="Google" id="ProtNLM"/>
    </source>
</evidence>
<evidence type="ECO:0000313" key="3">
    <source>
        <dbReference type="Proteomes" id="UP001163624"/>
    </source>
</evidence>
<dbReference type="Pfam" id="PF07254">
    <property type="entry name" value="Cpta_toxin"/>
    <property type="match status" value="1"/>
</dbReference>
<accession>A0ABY7A4G1</accession>
<evidence type="ECO:0000256" key="1">
    <source>
        <dbReference type="SAM" id="Phobius"/>
    </source>
</evidence>
<evidence type="ECO:0000313" key="2">
    <source>
        <dbReference type="EMBL" id="WAI51018.1"/>
    </source>
</evidence>
<keyword evidence="1" id="KW-0472">Membrane</keyword>